<dbReference type="AlphaFoldDB" id="X0RL95"/>
<dbReference type="EMBL" id="BARS01006508">
    <property type="protein sequence ID" value="GAF69558.1"/>
    <property type="molecule type" value="Genomic_DNA"/>
</dbReference>
<reference evidence="1" key="1">
    <citation type="journal article" date="2014" name="Front. Microbiol.">
        <title>High frequency of phylogenetically diverse reductive dehalogenase-homologous genes in deep subseafloor sedimentary metagenomes.</title>
        <authorList>
            <person name="Kawai M."/>
            <person name="Futagami T."/>
            <person name="Toyoda A."/>
            <person name="Takaki Y."/>
            <person name="Nishi S."/>
            <person name="Hori S."/>
            <person name="Arai W."/>
            <person name="Tsubouchi T."/>
            <person name="Morono Y."/>
            <person name="Uchiyama I."/>
            <person name="Ito T."/>
            <person name="Fujiyama A."/>
            <person name="Inagaki F."/>
            <person name="Takami H."/>
        </authorList>
    </citation>
    <scope>NUCLEOTIDE SEQUENCE</scope>
    <source>
        <strain evidence="1">Expedition CK06-06</strain>
    </source>
</reference>
<evidence type="ECO:0000313" key="1">
    <source>
        <dbReference type="EMBL" id="GAF69558.1"/>
    </source>
</evidence>
<accession>X0RL95</accession>
<sequence length="167" mass="19724">MNNELYYDKYKKYKLLYKKSRLISENINNYGGSMSMNRDPQSLSAYDFLKKDKQLRETMKKENPEWPQYSDWQYFCHWKELAKEKRQPYIDLANNKKQSLLENPSIVETKNENVKEVQPTTINSNPSETIVTYMHKLREKSALRIKAATQAKLVAEAKLIALKSGNY</sequence>
<organism evidence="1">
    <name type="scientific">marine sediment metagenome</name>
    <dbReference type="NCBI Taxonomy" id="412755"/>
    <lineage>
        <taxon>unclassified sequences</taxon>
        <taxon>metagenomes</taxon>
        <taxon>ecological metagenomes</taxon>
    </lineage>
</organism>
<comment type="caution">
    <text evidence="1">The sequence shown here is derived from an EMBL/GenBank/DDBJ whole genome shotgun (WGS) entry which is preliminary data.</text>
</comment>
<protein>
    <submittedName>
        <fullName evidence="1">Uncharacterized protein</fullName>
    </submittedName>
</protein>
<proteinExistence type="predicted"/>
<name>X0RL95_9ZZZZ</name>
<gene>
    <name evidence="1" type="ORF">S01H1_12655</name>
</gene>